<dbReference type="PANTHER" id="PTHR44591">
    <property type="entry name" value="STRESS RESPONSE REGULATOR PROTEIN 1"/>
    <property type="match status" value="1"/>
</dbReference>
<keyword evidence="5" id="KW-1185">Reference proteome</keyword>
<feature type="domain" description="Response regulatory" evidence="3">
    <location>
        <begin position="6"/>
        <end position="120"/>
    </location>
</feature>
<dbReference type="InterPro" id="IPR001789">
    <property type="entry name" value="Sig_transdc_resp-reg_receiver"/>
</dbReference>
<dbReference type="PROSITE" id="PS50110">
    <property type="entry name" value="RESPONSE_REGULATORY"/>
    <property type="match status" value="1"/>
</dbReference>
<dbReference type="Gene3D" id="3.40.50.2300">
    <property type="match status" value="1"/>
</dbReference>
<dbReference type="SUPFAM" id="SSF52172">
    <property type="entry name" value="CheY-like"/>
    <property type="match status" value="1"/>
</dbReference>
<gene>
    <name evidence="4" type="ORF">GCM10010970_24460</name>
</gene>
<dbReference type="PANTHER" id="PTHR44591:SF25">
    <property type="entry name" value="CHEMOTAXIS TWO-COMPONENT RESPONSE REGULATOR"/>
    <property type="match status" value="1"/>
</dbReference>
<feature type="modified residue" description="4-aspartylphosphate" evidence="2">
    <location>
        <position position="55"/>
    </location>
</feature>
<protein>
    <submittedName>
        <fullName evidence="4">Response regulator</fullName>
    </submittedName>
</protein>
<dbReference type="Pfam" id="PF00072">
    <property type="entry name" value="Response_reg"/>
    <property type="match status" value="1"/>
</dbReference>
<dbReference type="InterPro" id="IPR050595">
    <property type="entry name" value="Bact_response_regulator"/>
</dbReference>
<evidence type="ECO:0000256" key="2">
    <source>
        <dbReference type="PROSITE-ProRule" id="PRU00169"/>
    </source>
</evidence>
<evidence type="ECO:0000313" key="4">
    <source>
        <dbReference type="EMBL" id="GGP22283.1"/>
    </source>
</evidence>
<dbReference type="EMBL" id="BMLX01000003">
    <property type="protein sequence ID" value="GGP22283.1"/>
    <property type="molecule type" value="Genomic_DNA"/>
</dbReference>
<sequence>MSITKPICVVDDDEAVRVALSSFIRSSGWAVETFDSAAALLAFSARHEIALLIADIRMPGMSGIEMFDQLVKTGKQPPTLFVSSYCTPEHQRRVGQLKVLGLMQKPFSLSTLSELIVKTLGDPPAAA</sequence>
<accession>A0ABQ2PAP1</accession>
<dbReference type="Proteomes" id="UP000637267">
    <property type="component" value="Unassembled WGS sequence"/>
</dbReference>
<organism evidence="4 5">
    <name type="scientific">Silvimonas iriomotensis</name>
    <dbReference type="NCBI Taxonomy" id="449662"/>
    <lineage>
        <taxon>Bacteria</taxon>
        <taxon>Pseudomonadati</taxon>
        <taxon>Pseudomonadota</taxon>
        <taxon>Betaproteobacteria</taxon>
        <taxon>Neisseriales</taxon>
        <taxon>Chitinibacteraceae</taxon>
        <taxon>Silvimonas</taxon>
    </lineage>
</organism>
<keyword evidence="1 2" id="KW-0597">Phosphoprotein</keyword>
<name>A0ABQ2PAP1_9NEIS</name>
<dbReference type="SMART" id="SM00448">
    <property type="entry name" value="REC"/>
    <property type="match status" value="1"/>
</dbReference>
<comment type="caution">
    <text evidence="4">The sequence shown here is derived from an EMBL/GenBank/DDBJ whole genome shotgun (WGS) entry which is preliminary data.</text>
</comment>
<evidence type="ECO:0000313" key="5">
    <source>
        <dbReference type="Proteomes" id="UP000637267"/>
    </source>
</evidence>
<reference evidence="5" key="1">
    <citation type="journal article" date="2019" name="Int. J. Syst. Evol. Microbiol.">
        <title>The Global Catalogue of Microorganisms (GCM) 10K type strain sequencing project: providing services to taxonomists for standard genome sequencing and annotation.</title>
        <authorList>
            <consortium name="The Broad Institute Genomics Platform"/>
            <consortium name="The Broad Institute Genome Sequencing Center for Infectious Disease"/>
            <person name="Wu L."/>
            <person name="Ma J."/>
        </authorList>
    </citation>
    <scope>NUCLEOTIDE SEQUENCE [LARGE SCALE GENOMIC DNA]</scope>
    <source>
        <strain evidence="5">CGMCC 1.8859</strain>
    </source>
</reference>
<evidence type="ECO:0000259" key="3">
    <source>
        <dbReference type="PROSITE" id="PS50110"/>
    </source>
</evidence>
<proteinExistence type="predicted"/>
<evidence type="ECO:0000256" key="1">
    <source>
        <dbReference type="ARBA" id="ARBA00022553"/>
    </source>
</evidence>
<dbReference type="CDD" id="cd00156">
    <property type="entry name" value="REC"/>
    <property type="match status" value="1"/>
</dbReference>
<dbReference type="InterPro" id="IPR011006">
    <property type="entry name" value="CheY-like_superfamily"/>
</dbReference>